<dbReference type="Proteomes" id="UP000000626">
    <property type="component" value="Chromosome"/>
</dbReference>
<evidence type="ECO:0000313" key="2">
    <source>
        <dbReference type="Proteomes" id="UP000000626"/>
    </source>
</evidence>
<dbReference type="EMBL" id="AL157959">
    <property type="protein sequence ID" value="CAM08473.1"/>
    <property type="molecule type" value="Genomic_DNA"/>
</dbReference>
<proteinExistence type="predicted"/>
<protein>
    <submittedName>
        <fullName evidence="1">Uncharacterized protein</fullName>
    </submittedName>
</protein>
<evidence type="ECO:0000313" key="1">
    <source>
        <dbReference type="EMBL" id="CAM08473.1"/>
    </source>
</evidence>
<gene>
    <name evidence="1" type="ordered locus">NMA1289</name>
</gene>
<dbReference type="AlphaFoldDB" id="A0A0U1RIT5"/>
<dbReference type="KEGG" id="nma:NMA1289"/>
<dbReference type="RefSeq" id="WP_002246177.1">
    <property type="nucleotide sequence ID" value="NC_003116.1"/>
</dbReference>
<dbReference type="GeneID" id="93388012"/>
<reference evidence="1 2" key="1">
    <citation type="journal article" date="2000" name="Nature">
        <title>Complete DNA sequence of a serogroup A strain of Neisseria meningitidis Z2491.</title>
        <authorList>
            <person name="Parkhill J."/>
            <person name="Achtman M."/>
            <person name="James K.D."/>
            <person name="Bentley S.D."/>
            <person name="Churcher C."/>
            <person name="Klee S.R."/>
            <person name="Morelli G."/>
            <person name="Basham D."/>
            <person name="Brown D."/>
            <person name="Chillingworth T."/>
            <person name="Davies R.M."/>
            <person name="Davis P."/>
            <person name="Devlin K."/>
            <person name="Feltwell T."/>
            <person name="Hamlin N."/>
            <person name="Holroyd S."/>
            <person name="Jagels K."/>
            <person name="Leather S."/>
            <person name="Moule S."/>
            <person name="Mungall K."/>
            <person name="Quail M.A."/>
            <person name="Rajandream M.A."/>
            <person name="Rutherford K.M."/>
            <person name="Simmonds M."/>
            <person name="Skelton J."/>
            <person name="Whitehead S."/>
            <person name="Spratt B.G."/>
            <person name="Barrell B.G."/>
        </authorList>
    </citation>
    <scope>NUCLEOTIDE SEQUENCE [LARGE SCALE GENOMIC DNA]</scope>
    <source>
        <strain evidence="2">DSM 15465 / Z2491</strain>
    </source>
</reference>
<name>A0A0U1RIT5_NEIMA</name>
<accession>A0A0U1RIT5</accession>
<dbReference type="HOGENOM" id="CLU_3292934_0_0_4"/>
<dbReference type="EnsemblBacteria" id="CAM08473">
    <property type="protein sequence ID" value="CAM08473"/>
    <property type="gene ID" value="NMA1289"/>
</dbReference>
<sequence length="40" mass="4433">MIWSVVGLAVLVLLGIWLEMPARIVVLHMIGEGHDGYDDN</sequence>
<organism evidence="1 2">
    <name type="scientific">Neisseria meningitidis serogroup A / serotype 4A (strain DSM 15465 / Z2491)</name>
    <dbReference type="NCBI Taxonomy" id="122587"/>
    <lineage>
        <taxon>Bacteria</taxon>
        <taxon>Pseudomonadati</taxon>
        <taxon>Pseudomonadota</taxon>
        <taxon>Betaproteobacteria</taxon>
        <taxon>Neisseriales</taxon>
        <taxon>Neisseriaceae</taxon>
        <taxon>Neisseria</taxon>
    </lineage>
</organism>